<evidence type="ECO:0000256" key="1">
    <source>
        <dbReference type="SAM" id="Coils"/>
    </source>
</evidence>
<reference evidence="3 4" key="1">
    <citation type="submission" date="2018-06" db="EMBL/GenBank/DDBJ databases">
        <title>Comparative genomics reveals the genomic features of Rhizophagus irregularis, R. cerebriforme, R. diaphanum and Gigaspora rosea, and their symbiotic lifestyle signature.</title>
        <authorList>
            <person name="Morin E."/>
            <person name="San Clemente H."/>
            <person name="Chen E.C.H."/>
            <person name="De La Providencia I."/>
            <person name="Hainaut M."/>
            <person name="Kuo A."/>
            <person name="Kohler A."/>
            <person name="Murat C."/>
            <person name="Tang N."/>
            <person name="Roy S."/>
            <person name="Loubradou J."/>
            <person name="Henrissat B."/>
            <person name="Grigoriev I.V."/>
            <person name="Corradi N."/>
            <person name="Roux C."/>
            <person name="Martin F.M."/>
        </authorList>
    </citation>
    <scope>NUCLEOTIDE SEQUENCE [LARGE SCALE GENOMIC DNA]</scope>
    <source>
        <strain evidence="3 4">DAOM 227022</strain>
    </source>
</reference>
<evidence type="ECO:0008006" key="5">
    <source>
        <dbReference type="Google" id="ProtNLM"/>
    </source>
</evidence>
<keyword evidence="2" id="KW-0472">Membrane</keyword>
<protein>
    <recommendedName>
        <fullName evidence="5">NUDE domain-containing protein</fullName>
    </recommendedName>
</protein>
<comment type="caution">
    <text evidence="3">The sequence shown here is derived from an EMBL/GenBank/DDBJ whole genome shotgun (WGS) entry which is preliminary data.</text>
</comment>
<feature type="coiled-coil region" evidence="1">
    <location>
        <begin position="74"/>
        <end position="108"/>
    </location>
</feature>
<sequence length="187" mass="20912">MSNMYTLKDIKNRGHRLGSVYEQELKKKLKTAIDFNSEITDFNEKLQTENFEELTLAQKASSSDKVTILSLEAKIVELKEIDFLRLELEQAKEELNSKEYTIECMEKGKESSDSIYKWEIDILSLGPSIPPMNNSSQLSALNPSSQIISVGGTEAVPLLATVPIITTSLILPMLTYSILTLVLIAII</sequence>
<evidence type="ECO:0000256" key="2">
    <source>
        <dbReference type="SAM" id="Phobius"/>
    </source>
</evidence>
<dbReference type="AlphaFoldDB" id="A0A397SMN5"/>
<name>A0A397SMN5_9GLOM</name>
<keyword evidence="1" id="KW-0175">Coiled coil</keyword>
<gene>
    <name evidence="3" type="ORF">C1645_830950</name>
</gene>
<feature type="transmembrane region" description="Helical" evidence="2">
    <location>
        <begin position="164"/>
        <end position="186"/>
    </location>
</feature>
<evidence type="ECO:0000313" key="4">
    <source>
        <dbReference type="Proteomes" id="UP000265703"/>
    </source>
</evidence>
<accession>A0A397SMN5</accession>
<organism evidence="3 4">
    <name type="scientific">Glomus cerebriforme</name>
    <dbReference type="NCBI Taxonomy" id="658196"/>
    <lineage>
        <taxon>Eukaryota</taxon>
        <taxon>Fungi</taxon>
        <taxon>Fungi incertae sedis</taxon>
        <taxon>Mucoromycota</taxon>
        <taxon>Glomeromycotina</taxon>
        <taxon>Glomeromycetes</taxon>
        <taxon>Glomerales</taxon>
        <taxon>Glomeraceae</taxon>
        <taxon>Glomus</taxon>
    </lineage>
</organism>
<dbReference type="EMBL" id="QKYT01000432">
    <property type="protein sequence ID" value="RIA85345.1"/>
    <property type="molecule type" value="Genomic_DNA"/>
</dbReference>
<evidence type="ECO:0000313" key="3">
    <source>
        <dbReference type="EMBL" id="RIA85345.1"/>
    </source>
</evidence>
<keyword evidence="4" id="KW-1185">Reference proteome</keyword>
<proteinExistence type="predicted"/>
<keyword evidence="2" id="KW-1133">Transmembrane helix</keyword>
<dbReference type="Proteomes" id="UP000265703">
    <property type="component" value="Unassembled WGS sequence"/>
</dbReference>
<keyword evidence="2" id="KW-0812">Transmembrane</keyword>
<dbReference type="OrthoDB" id="2448282at2759"/>